<sequence>MPHSSSAAAPLHSSFSAAAAPLQSTHLHSRIHHDAPFHIHYYQGFLAEAKQAGSVARGFFTGRPVPS</sequence>
<dbReference type="EMBL" id="BQKI01000071">
    <property type="protein sequence ID" value="GJN13345.1"/>
    <property type="molecule type" value="Genomic_DNA"/>
</dbReference>
<protein>
    <submittedName>
        <fullName evidence="1">Uncharacterized protein</fullName>
    </submittedName>
</protein>
<gene>
    <name evidence="1" type="primary">gb00038</name>
    <name evidence="1" type="ORF">PR202_gb00038</name>
</gene>
<organism evidence="1 2">
    <name type="scientific">Eleusine coracana subsp. coracana</name>
    <dbReference type="NCBI Taxonomy" id="191504"/>
    <lineage>
        <taxon>Eukaryota</taxon>
        <taxon>Viridiplantae</taxon>
        <taxon>Streptophyta</taxon>
        <taxon>Embryophyta</taxon>
        <taxon>Tracheophyta</taxon>
        <taxon>Spermatophyta</taxon>
        <taxon>Magnoliopsida</taxon>
        <taxon>Liliopsida</taxon>
        <taxon>Poales</taxon>
        <taxon>Poaceae</taxon>
        <taxon>PACMAD clade</taxon>
        <taxon>Chloridoideae</taxon>
        <taxon>Cynodonteae</taxon>
        <taxon>Eleusininae</taxon>
        <taxon>Eleusine</taxon>
    </lineage>
</organism>
<dbReference type="Proteomes" id="UP001054889">
    <property type="component" value="Unassembled WGS sequence"/>
</dbReference>
<accession>A0AAV5DTV9</accession>
<name>A0AAV5DTV9_ELECO</name>
<evidence type="ECO:0000313" key="1">
    <source>
        <dbReference type="EMBL" id="GJN13345.1"/>
    </source>
</evidence>
<reference evidence="1" key="2">
    <citation type="submission" date="2021-12" db="EMBL/GenBank/DDBJ databases">
        <title>Resequencing data analysis of finger millet.</title>
        <authorList>
            <person name="Hatakeyama M."/>
            <person name="Aluri S."/>
            <person name="Balachadran M.T."/>
            <person name="Sivarajan S.R."/>
            <person name="Poveda L."/>
            <person name="Shimizu-Inatsugi R."/>
            <person name="Schlapbach R."/>
            <person name="Sreeman S.M."/>
            <person name="Shimizu K.K."/>
        </authorList>
    </citation>
    <scope>NUCLEOTIDE SEQUENCE</scope>
</reference>
<comment type="caution">
    <text evidence="1">The sequence shown here is derived from an EMBL/GenBank/DDBJ whole genome shotgun (WGS) entry which is preliminary data.</text>
</comment>
<keyword evidence="2" id="KW-1185">Reference proteome</keyword>
<proteinExistence type="predicted"/>
<evidence type="ECO:0000313" key="2">
    <source>
        <dbReference type="Proteomes" id="UP001054889"/>
    </source>
</evidence>
<dbReference type="AlphaFoldDB" id="A0AAV5DTV9"/>
<reference evidence="1" key="1">
    <citation type="journal article" date="2018" name="DNA Res.">
        <title>Multiple hybrid de novo genome assembly of finger millet, an orphan allotetraploid crop.</title>
        <authorList>
            <person name="Hatakeyama M."/>
            <person name="Aluri S."/>
            <person name="Balachadran M.T."/>
            <person name="Sivarajan S.R."/>
            <person name="Patrignani A."/>
            <person name="Gruter S."/>
            <person name="Poveda L."/>
            <person name="Shimizu-Inatsugi R."/>
            <person name="Baeten J."/>
            <person name="Francoijs K.J."/>
            <person name="Nataraja K.N."/>
            <person name="Reddy Y.A.N."/>
            <person name="Phadnis S."/>
            <person name="Ravikumar R.L."/>
            <person name="Schlapbach R."/>
            <person name="Sreeman S.M."/>
            <person name="Shimizu K.K."/>
        </authorList>
    </citation>
    <scope>NUCLEOTIDE SEQUENCE</scope>
</reference>